<evidence type="ECO:0000256" key="1">
    <source>
        <dbReference type="SAM" id="SignalP"/>
    </source>
</evidence>
<dbReference type="KEGG" id="sva:SVA_2231"/>
<proteinExistence type="predicted"/>
<dbReference type="AlphaFoldDB" id="A0A1B4VC62"/>
<feature type="signal peptide" evidence="1">
    <location>
        <begin position="1"/>
        <end position="20"/>
    </location>
</feature>
<dbReference type="InterPro" id="IPR021383">
    <property type="entry name" value="DUF3015"/>
</dbReference>
<dbReference type="OrthoDB" id="334910at2"/>
<protein>
    <submittedName>
        <fullName evidence="2">Membrane protein</fullName>
    </submittedName>
</protein>
<gene>
    <name evidence="2" type="ORF">SVA_2231</name>
</gene>
<keyword evidence="1" id="KW-0732">Signal</keyword>
<sequence length="164" mass="17214">MNKKLWVVAMLSALPVTAMAAGENNVGSCGWGSKVFEGQRGVAPQVLAATTNGTSGNQTFGITSGTSGCTQDGLVSSTWKTALFIEGNKEKLARDMSMGHGETLEALAKLIGIRDEDKATFFRVAKDNFGNIFAAENATTDQVLAGLRQAMASDAQLSSYSTLI</sequence>
<reference evidence="2 3" key="1">
    <citation type="submission" date="2015-08" db="EMBL/GenBank/DDBJ databases">
        <title>Complete genome sequence of Sulfurifustis variabilis.</title>
        <authorList>
            <person name="Miura A."/>
            <person name="Kojima H."/>
            <person name="Fukui M."/>
        </authorList>
    </citation>
    <scope>NUCLEOTIDE SEQUENCE [LARGE SCALE GENOMIC DNA]</scope>
    <source>
        <strain evidence="3">skN76</strain>
    </source>
</reference>
<evidence type="ECO:0000313" key="2">
    <source>
        <dbReference type="EMBL" id="BAU48781.1"/>
    </source>
</evidence>
<keyword evidence="3" id="KW-1185">Reference proteome</keyword>
<feature type="chain" id="PRO_5008571382" evidence="1">
    <location>
        <begin position="21"/>
        <end position="164"/>
    </location>
</feature>
<dbReference type="Proteomes" id="UP000218899">
    <property type="component" value="Chromosome"/>
</dbReference>
<name>A0A1B4VC62_9GAMM</name>
<evidence type="ECO:0000313" key="3">
    <source>
        <dbReference type="Proteomes" id="UP000218899"/>
    </source>
</evidence>
<dbReference type="RefSeq" id="WP_096461258.1">
    <property type="nucleotide sequence ID" value="NZ_AP014936.1"/>
</dbReference>
<accession>A0A1B4VC62</accession>
<organism evidence="2 3">
    <name type="scientific">Sulfurifustis variabilis</name>
    <dbReference type="NCBI Taxonomy" id="1675686"/>
    <lineage>
        <taxon>Bacteria</taxon>
        <taxon>Pseudomonadati</taxon>
        <taxon>Pseudomonadota</taxon>
        <taxon>Gammaproteobacteria</taxon>
        <taxon>Acidiferrobacterales</taxon>
        <taxon>Acidiferrobacteraceae</taxon>
        <taxon>Sulfurifustis</taxon>
    </lineage>
</organism>
<dbReference type="Pfam" id="PF11220">
    <property type="entry name" value="DUF3015"/>
    <property type="match status" value="1"/>
</dbReference>
<dbReference type="EMBL" id="AP014936">
    <property type="protein sequence ID" value="BAU48781.1"/>
    <property type="molecule type" value="Genomic_DNA"/>
</dbReference>